<name>A0ABQ4IT03_9ACTN</name>
<reference evidence="1 2" key="1">
    <citation type="submission" date="2021-01" db="EMBL/GenBank/DDBJ databases">
        <title>Whole genome shotgun sequence of Verrucosispora lutea NBRC 106530.</title>
        <authorList>
            <person name="Komaki H."/>
            <person name="Tamura T."/>
        </authorList>
    </citation>
    <scope>NUCLEOTIDE SEQUENCE [LARGE SCALE GENOMIC DNA]</scope>
    <source>
        <strain evidence="1 2">NBRC 106530</strain>
    </source>
</reference>
<dbReference type="SUPFAM" id="SSF53448">
    <property type="entry name" value="Nucleotide-diphospho-sugar transferases"/>
    <property type="match status" value="1"/>
</dbReference>
<evidence type="ECO:0000313" key="1">
    <source>
        <dbReference type="EMBL" id="GIJ21060.1"/>
    </source>
</evidence>
<dbReference type="InterPro" id="IPR029044">
    <property type="entry name" value="Nucleotide-diphossugar_trans"/>
</dbReference>
<dbReference type="Proteomes" id="UP000643165">
    <property type="component" value="Unassembled WGS sequence"/>
</dbReference>
<dbReference type="Gene3D" id="3.90.550.10">
    <property type="entry name" value="Spore Coat Polysaccharide Biosynthesis Protein SpsA, Chain A"/>
    <property type="match status" value="1"/>
</dbReference>
<dbReference type="RefSeq" id="WP_203996255.1">
    <property type="nucleotide sequence ID" value="NZ_BOPB01000009.1"/>
</dbReference>
<evidence type="ECO:0000313" key="2">
    <source>
        <dbReference type="Proteomes" id="UP000643165"/>
    </source>
</evidence>
<sequence>MGRDGHVRDLARLLLGHATRFRHRGLQDVATRALREPGAGRVWVVRTLNASLRVRRAAHGALVLQPRYLRSRLAYRTGATAGTRRLSLLCPTRGRAAQLARFVRFLSRSAVDPTRVELLCYVDSDDAQLPAYRLAFERFERAAGTVRCRLVVGDPVGVPAAWNALAAEAGGDLLLMANDDQLYIDYGWDAMLDARVDALQRDHPDGVFCLYFDAGQYPEGSQDFPIVTRDWYDTLGYFVPTMFSQWEVETWVFDIAKRLDRLFPVPGVFVEHLHYQDYKAPFDATYQRHRMTRETSFADHAAFLRTAPTRAAEAAKLSSVIARTGAGSPWSPGGFDA</sequence>
<accession>A0ABQ4IT03</accession>
<gene>
    <name evidence="1" type="ORF">Vlu01_16840</name>
</gene>
<comment type="caution">
    <text evidence="1">The sequence shown here is derived from an EMBL/GenBank/DDBJ whole genome shotgun (WGS) entry which is preliminary data.</text>
</comment>
<keyword evidence="2" id="KW-1185">Reference proteome</keyword>
<protein>
    <recommendedName>
        <fullName evidence="3">Glycosyltransferase</fullName>
    </recommendedName>
</protein>
<dbReference type="EMBL" id="BOPB01000009">
    <property type="protein sequence ID" value="GIJ21060.1"/>
    <property type="molecule type" value="Genomic_DNA"/>
</dbReference>
<proteinExistence type="predicted"/>
<organism evidence="1 2">
    <name type="scientific">Micromonospora lutea</name>
    <dbReference type="NCBI Taxonomy" id="419825"/>
    <lineage>
        <taxon>Bacteria</taxon>
        <taxon>Bacillati</taxon>
        <taxon>Actinomycetota</taxon>
        <taxon>Actinomycetes</taxon>
        <taxon>Micromonosporales</taxon>
        <taxon>Micromonosporaceae</taxon>
        <taxon>Micromonospora</taxon>
    </lineage>
</organism>
<evidence type="ECO:0008006" key="3">
    <source>
        <dbReference type="Google" id="ProtNLM"/>
    </source>
</evidence>